<evidence type="ECO:0000313" key="6">
    <source>
        <dbReference type="Proteomes" id="UP000234951"/>
    </source>
</evidence>
<keyword evidence="7" id="KW-1185">Reference proteome</keyword>
<dbReference type="Proteomes" id="UP000235114">
    <property type="component" value="Unassembled WGS sequence"/>
</dbReference>
<evidence type="ECO:0000256" key="1">
    <source>
        <dbReference type="ARBA" id="ARBA00009497"/>
    </source>
</evidence>
<protein>
    <submittedName>
        <fullName evidence="4">DNA starvation/stationary phase protection protein</fullName>
    </submittedName>
</protein>
<dbReference type="OrthoDB" id="9797023at2"/>
<dbReference type="PROSITE" id="PS00818">
    <property type="entry name" value="DPS_1"/>
    <property type="match status" value="1"/>
</dbReference>
<gene>
    <name evidence="4" type="ORF">CU635_01650</name>
    <name evidence="5" type="ORF">CVD25_07495</name>
</gene>
<dbReference type="RefSeq" id="WP_101575425.1">
    <property type="nucleotide sequence ID" value="NZ_PGVA01000003.1"/>
</dbReference>
<dbReference type="PANTHER" id="PTHR42932:SF1">
    <property type="entry name" value="GENERAL STRESS PROTEIN 20U"/>
    <property type="match status" value="1"/>
</dbReference>
<evidence type="ECO:0000313" key="4">
    <source>
        <dbReference type="EMBL" id="PLR86330.1"/>
    </source>
</evidence>
<dbReference type="Pfam" id="PF00210">
    <property type="entry name" value="Ferritin"/>
    <property type="match status" value="1"/>
</dbReference>
<comment type="similarity">
    <text evidence="1 2">Belongs to the Dps family.</text>
</comment>
<dbReference type="Proteomes" id="UP000234951">
    <property type="component" value="Unassembled WGS sequence"/>
</dbReference>
<evidence type="ECO:0000256" key="2">
    <source>
        <dbReference type="RuleBase" id="RU003875"/>
    </source>
</evidence>
<proteinExistence type="inferred from homology"/>
<sequence length="144" mass="16551">MTLQKLLNTQIANWNILYTKLHRFHWYVKGPLFFTLHEKFEELYTEAALVIDETAERLLAIGGEPIATLKEYIEAATLQETNGETTANEMVQSLIEDYRKINEGLQEVAVLAEEQNDIITNDLAIGLIQKVDKHIWMLNAYLGE</sequence>
<dbReference type="SUPFAM" id="SSF47240">
    <property type="entry name" value="Ferritin-like"/>
    <property type="match status" value="1"/>
</dbReference>
<dbReference type="CDD" id="cd01043">
    <property type="entry name" value="DPS"/>
    <property type="match status" value="1"/>
</dbReference>
<evidence type="ECO:0000259" key="3">
    <source>
        <dbReference type="Pfam" id="PF00210"/>
    </source>
</evidence>
<feature type="domain" description="Ferritin/DPS" evidence="3">
    <location>
        <begin position="5"/>
        <end position="143"/>
    </location>
</feature>
<dbReference type="InterPro" id="IPR008331">
    <property type="entry name" value="Ferritin_DPS_dom"/>
</dbReference>
<dbReference type="PANTHER" id="PTHR42932">
    <property type="entry name" value="GENERAL STRESS PROTEIN 20U"/>
    <property type="match status" value="1"/>
</dbReference>
<accession>A0A2N5GRZ4</accession>
<dbReference type="Gene3D" id="1.20.1260.10">
    <property type="match status" value="1"/>
</dbReference>
<comment type="caution">
    <text evidence="4">The sequence shown here is derived from an EMBL/GenBank/DDBJ whole genome shotgun (WGS) entry which is preliminary data.</text>
</comment>
<dbReference type="PRINTS" id="PR01346">
    <property type="entry name" value="HELNAPAPROT"/>
</dbReference>
<dbReference type="EMBL" id="PGVD01000021">
    <property type="protein sequence ID" value="PLR98563.1"/>
    <property type="molecule type" value="Genomic_DNA"/>
</dbReference>
<dbReference type="InterPro" id="IPR023188">
    <property type="entry name" value="DPS_DNA-bd_CS"/>
</dbReference>
<organism evidence="4 6">
    <name type="scientific">Bacillus canaveralius</name>
    <dbReference type="NCBI Taxonomy" id="1403243"/>
    <lineage>
        <taxon>Bacteria</taxon>
        <taxon>Bacillati</taxon>
        <taxon>Bacillota</taxon>
        <taxon>Bacilli</taxon>
        <taxon>Bacillales</taxon>
        <taxon>Bacillaceae</taxon>
        <taxon>Bacillus</taxon>
    </lineage>
</organism>
<dbReference type="InterPro" id="IPR002177">
    <property type="entry name" value="DPS_DNA-bd"/>
</dbReference>
<dbReference type="EMBL" id="PGVA01000003">
    <property type="protein sequence ID" value="PLR86330.1"/>
    <property type="molecule type" value="Genomic_DNA"/>
</dbReference>
<dbReference type="PIRSF" id="PIRSF005900">
    <property type="entry name" value="Dps"/>
    <property type="match status" value="1"/>
</dbReference>
<dbReference type="GO" id="GO:0008199">
    <property type="term" value="F:ferric iron binding"/>
    <property type="evidence" value="ECO:0007669"/>
    <property type="project" value="InterPro"/>
</dbReference>
<dbReference type="InterPro" id="IPR012347">
    <property type="entry name" value="Ferritin-like"/>
</dbReference>
<dbReference type="GO" id="GO:0016722">
    <property type="term" value="F:oxidoreductase activity, acting on metal ions"/>
    <property type="evidence" value="ECO:0007669"/>
    <property type="project" value="InterPro"/>
</dbReference>
<reference evidence="4 6" key="1">
    <citation type="submission" date="2017-11" db="EMBL/GenBank/DDBJ databases">
        <title>Comparitive Functional Genomics of Dry Heat Resistant strains isolated from the Viking Spacecraft.</title>
        <authorList>
            <person name="Seuylemezian A."/>
            <person name="Cooper K."/>
            <person name="Vaishampayan P."/>
        </authorList>
    </citation>
    <scope>NUCLEOTIDE SEQUENCE [LARGE SCALE GENOMIC DNA]</scope>
    <source>
        <strain evidence="4 6">M4.6</strain>
    </source>
</reference>
<reference evidence="5 7" key="2">
    <citation type="submission" date="2017-12" db="EMBL/GenBank/DDBJ databases">
        <title>Comparative Functional Genomics of Dry Heat Resistant strains isolated from the Viking Spacecraft.</title>
        <authorList>
            <person name="Seuylemezian A."/>
            <person name="Cooper K."/>
            <person name="Vaishampayan P."/>
        </authorList>
    </citation>
    <scope>NUCLEOTIDE SEQUENCE [LARGE SCALE GENOMIC DNA]</scope>
    <source>
        <strain evidence="5 7">ATCC 29669</strain>
    </source>
</reference>
<dbReference type="InterPro" id="IPR009078">
    <property type="entry name" value="Ferritin-like_SF"/>
</dbReference>
<evidence type="ECO:0000313" key="5">
    <source>
        <dbReference type="EMBL" id="PLR98563.1"/>
    </source>
</evidence>
<dbReference type="AlphaFoldDB" id="A0A2N5GRZ4"/>
<name>A0A2N5GRZ4_9BACI</name>
<evidence type="ECO:0000313" key="7">
    <source>
        <dbReference type="Proteomes" id="UP000235114"/>
    </source>
</evidence>